<keyword evidence="1" id="KW-0966">Cell projection</keyword>
<evidence type="ECO:0000313" key="1">
    <source>
        <dbReference type="EMBL" id="MST74555.1"/>
    </source>
</evidence>
<dbReference type="EMBL" id="VUNI01000007">
    <property type="protein sequence ID" value="MST74555.1"/>
    <property type="molecule type" value="Genomic_DNA"/>
</dbReference>
<gene>
    <name evidence="1" type="ORF">FYJ75_05810</name>
</gene>
<proteinExistence type="predicted"/>
<dbReference type="RefSeq" id="WP_154429523.1">
    <property type="nucleotide sequence ID" value="NZ_VUNI01000007.1"/>
</dbReference>
<sequence length="134" mass="14804">MNQINNQFTSIQQVQAQYLSGAENKTKETSAELSFEEVLKAAQDAKLSKESGLRFSKHAAMRLADRNINLTNEQNLRLENGVEKANEKGISESLVLMDSLAFIVNIPNKTVVTAMDQNESESNIFTNIDGAVIV</sequence>
<dbReference type="Proteomes" id="UP000474024">
    <property type="component" value="Unassembled WGS sequence"/>
</dbReference>
<dbReference type="AlphaFoldDB" id="A0A6L5YQH1"/>
<organism evidence="1 2">
    <name type="scientific">Roseburia porci</name>
    <dbReference type="NCBI Taxonomy" id="2605790"/>
    <lineage>
        <taxon>Bacteria</taxon>
        <taxon>Bacillati</taxon>
        <taxon>Bacillota</taxon>
        <taxon>Clostridia</taxon>
        <taxon>Lachnospirales</taxon>
        <taxon>Lachnospiraceae</taxon>
        <taxon>Roseburia</taxon>
    </lineage>
</organism>
<dbReference type="Pfam" id="PF12611">
    <property type="entry name" value="Flagellar_put"/>
    <property type="match status" value="1"/>
</dbReference>
<evidence type="ECO:0000313" key="2">
    <source>
        <dbReference type="Proteomes" id="UP000474024"/>
    </source>
</evidence>
<name>A0A6L5YQH1_9FIRM</name>
<keyword evidence="2" id="KW-1185">Reference proteome</keyword>
<protein>
    <submittedName>
        <fullName evidence="1">Flagellar protein</fullName>
    </submittedName>
</protein>
<comment type="caution">
    <text evidence="1">The sequence shown here is derived from an EMBL/GenBank/DDBJ whole genome shotgun (WGS) entry which is preliminary data.</text>
</comment>
<keyword evidence="1" id="KW-0282">Flagellum</keyword>
<keyword evidence="1" id="KW-0969">Cilium</keyword>
<dbReference type="NCBIfam" id="TIGR02530">
    <property type="entry name" value="flg_new"/>
    <property type="match status" value="1"/>
</dbReference>
<reference evidence="1 2" key="1">
    <citation type="submission" date="2019-08" db="EMBL/GenBank/DDBJ databases">
        <title>In-depth cultivation of the pig gut microbiome towards novel bacterial diversity and tailored functional studies.</title>
        <authorList>
            <person name="Wylensek D."/>
            <person name="Hitch T.C.A."/>
            <person name="Clavel T."/>
        </authorList>
    </citation>
    <scope>NUCLEOTIDE SEQUENCE [LARGE SCALE GENOMIC DNA]</scope>
    <source>
        <strain evidence="1 2">MUC/MUC-530-WT-4D</strain>
    </source>
</reference>
<accession>A0A6L5YQH1</accession>
<dbReference type="InterPro" id="IPR013367">
    <property type="entry name" value="Flagellar_put"/>
</dbReference>